<evidence type="ECO:0000313" key="1">
    <source>
        <dbReference type="EMBL" id="KAI4864628.1"/>
    </source>
</evidence>
<comment type="caution">
    <text evidence="1">The sequence shown here is derived from an EMBL/GenBank/DDBJ whole genome shotgun (WGS) entry which is preliminary data.</text>
</comment>
<evidence type="ECO:0000313" key="2">
    <source>
        <dbReference type="Proteomes" id="UP001497700"/>
    </source>
</evidence>
<name>A0ACB9Z084_9PEZI</name>
<protein>
    <submittedName>
        <fullName evidence="1">HET-domain-containing protein</fullName>
    </submittedName>
</protein>
<gene>
    <name evidence="1" type="ORF">F4820DRAFT_458704</name>
</gene>
<dbReference type="EMBL" id="MU393483">
    <property type="protein sequence ID" value="KAI4864628.1"/>
    <property type="molecule type" value="Genomic_DNA"/>
</dbReference>
<dbReference type="Proteomes" id="UP001497700">
    <property type="component" value="Unassembled WGS sequence"/>
</dbReference>
<proteinExistence type="predicted"/>
<accession>A0ACB9Z084</accession>
<organism evidence="1 2">
    <name type="scientific">Hypoxylon rubiginosum</name>
    <dbReference type="NCBI Taxonomy" id="110542"/>
    <lineage>
        <taxon>Eukaryota</taxon>
        <taxon>Fungi</taxon>
        <taxon>Dikarya</taxon>
        <taxon>Ascomycota</taxon>
        <taxon>Pezizomycotina</taxon>
        <taxon>Sordariomycetes</taxon>
        <taxon>Xylariomycetidae</taxon>
        <taxon>Xylariales</taxon>
        <taxon>Hypoxylaceae</taxon>
        <taxon>Hypoxylon</taxon>
    </lineage>
</organism>
<keyword evidence="2" id="KW-1185">Reference proteome</keyword>
<sequence length="695" mass="79445">MLCPLCNSLKGVGQLHDVRPIRSASRKFQHKDIPWLKFLQSSKTCYCCNILKEGVEGCLQQHQIQLDRVIQVSLYFLYPSWKDEINDCDKVISCELSDGSHFAIEFFTLEDDWYPCPNGWDYIPISKRTTADTGTEEAFQKARSWLKDCDDEYHGCVVPEGEDPEELQSYCAASRHRQALGLSAKWPTRLVNVGRHDGKIKLVEGNNQTLKYLCLSHCWGGQQIITTTRSTLTDRMQEIRIEELSKTFAEAVGITRCFEIDYIWIDSLCIIQDDQADWELESAQMASIYHDAYFTIAATKSSNGDGGLFASTPDFEVSGTTPAGEDYYLIFRKRIEHNLSVDNTVAQFPLMARAWVYQERMLSSRVLHFGYHELFFECSNDAYCECGNIGFLGYTDNIPLPNPKTMYSSALESYSLTSNGVRSNRAWVESARYYIARVWRSLIMFYTGLHLTVADDRLAALGGVARKFAEKRESPYLAGLFKDSLLDDLLWISFNCKQPRLPQWRAPSWSWASIETHINYEDGLVYYDDDTYTETRDERVEFASVEHCTCTPASVDDFGRVKSASLRITSQILPVILLLRPDLDRQQRPNYCVFINDSDVAPRIWPDYDLSQDGPYQVLPGATVYCLRMIRHVEDKVDKSLVLRALESETGKLFERIGVLHLDPRTTQIDGLEPDARDKFGMALDNAKVETVDMI</sequence>
<reference evidence="1 2" key="1">
    <citation type="journal article" date="2022" name="New Phytol.">
        <title>Ecological generalism drives hyperdiversity of secondary metabolite gene clusters in xylarialean endophytes.</title>
        <authorList>
            <person name="Franco M.E.E."/>
            <person name="Wisecaver J.H."/>
            <person name="Arnold A.E."/>
            <person name="Ju Y.M."/>
            <person name="Slot J.C."/>
            <person name="Ahrendt S."/>
            <person name="Moore L.P."/>
            <person name="Eastman K.E."/>
            <person name="Scott K."/>
            <person name="Konkel Z."/>
            <person name="Mondo S.J."/>
            <person name="Kuo A."/>
            <person name="Hayes R.D."/>
            <person name="Haridas S."/>
            <person name="Andreopoulos B."/>
            <person name="Riley R."/>
            <person name="LaButti K."/>
            <person name="Pangilinan J."/>
            <person name="Lipzen A."/>
            <person name="Amirebrahimi M."/>
            <person name="Yan J."/>
            <person name="Adam C."/>
            <person name="Keymanesh K."/>
            <person name="Ng V."/>
            <person name="Louie K."/>
            <person name="Northen T."/>
            <person name="Drula E."/>
            <person name="Henrissat B."/>
            <person name="Hsieh H.M."/>
            <person name="Youens-Clark K."/>
            <person name="Lutzoni F."/>
            <person name="Miadlikowska J."/>
            <person name="Eastwood D.C."/>
            <person name="Hamelin R.C."/>
            <person name="Grigoriev I.V."/>
            <person name="U'Ren J.M."/>
        </authorList>
    </citation>
    <scope>NUCLEOTIDE SEQUENCE [LARGE SCALE GENOMIC DNA]</scope>
    <source>
        <strain evidence="1 2">CBS 119005</strain>
    </source>
</reference>